<dbReference type="NCBIfam" id="TIGR00401">
    <property type="entry name" value="msrA"/>
    <property type="match status" value="1"/>
</dbReference>
<dbReference type="Pfam" id="PF01625">
    <property type="entry name" value="PMSR"/>
    <property type="match status" value="1"/>
</dbReference>
<dbReference type="AlphaFoldDB" id="A0A5C6E0Z4"/>
<dbReference type="EMBL" id="SJPV01000001">
    <property type="protein sequence ID" value="TWU42552.1"/>
    <property type="molecule type" value="Genomic_DNA"/>
</dbReference>
<sequence length="229" mass="25629">MEILFSASPPKGFGQLTYGILLSVATCCVLTSTSCTANEPQSGESPLTESTKPAEAVATLAGGCFWCTEAVYERIDGVGDVVSGYIGGQVVNPNYTQVCTGRTGHAEAVEVHFDPSKRTFEEILEIFFKTHDPTTLNRQGPDTGTQYRSGIFYHNQEQKQIAEKYIEKLNQSGEFNRPIVTKLEPATVFYPAEEYHQDYYRRNPNAGYCQMVVRNKVRKTNIEFRDKLK</sequence>
<keyword evidence="1 4" id="KW-0560">Oxidoreductase</keyword>
<keyword evidence="7" id="KW-1185">Reference proteome</keyword>
<evidence type="ECO:0000256" key="1">
    <source>
        <dbReference type="ARBA" id="ARBA00023002"/>
    </source>
</evidence>
<feature type="active site" evidence="4">
    <location>
        <position position="64"/>
    </location>
</feature>
<comment type="function">
    <text evidence="4">Has an important function as a repair enzyme for proteins that have been inactivated by oxidation. Catalyzes the reversible oxidation-reduction of methionine sulfoxide in proteins to methionine.</text>
</comment>
<comment type="catalytic activity">
    <reaction evidence="3 4">
        <text>[thioredoxin]-disulfide + L-methionine + H2O = L-methionine (S)-S-oxide + [thioredoxin]-dithiol</text>
        <dbReference type="Rhea" id="RHEA:19993"/>
        <dbReference type="Rhea" id="RHEA-COMP:10698"/>
        <dbReference type="Rhea" id="RHEA-COMP:10700"/>
        <dbReference type="ChEBI" id="CHEBI:15377"/>
        <dbReference type="ChEBI" id="CHEBI:29950"/>
        <dbReference type="ChEBI" id="CHEBI:50058"/>
        <dbReference type="ChEBI" id="CHEBI:57844"/>
        <dbReference type="ChEBI" id="CHEBI:58772"/>
        <dbReference type="EC" id="1.8.4.11"/>
    </reaction>
</comment>
<reference evidence="6 7" key="1">
    <citation type="submission" date="2019-02" db="EMBL/GenBank/DDBJ databases">
        <title>Deep-cultivation of Planctomycetes and their phenomic and genomic characterization uncovers novel biology.</title>
        <authorList>
            <person name="Wiegand S."/>
            <person name="Jogler M."/>
            <person name="Boedeker C."/>
            <person name="Pinto D."/>
            <person name="Vollmers J."/>
            <person name="Rivas-Marin E."/>
            <person name="Kohn T."/>
            <person name="Peeters S.H."/>
            <person name="Heuer A."/>
            <person name="Rast P."/>
            <person name="Oberbeckmann S."/>
            <person name="Bunk B."/>
            <person name="Jeske O."/>
            <person name="Meyerdierks A."/>
            <person name="Storesund J.E."/>
            <person name="Kallscheuer N."/>
            <person name="Luecker S."/>
            <person name="Lage O.M."/>
            <person name="Pohl T."/>
            <person name="Merkel B.J."/>
            <person name="Hornburger P."/>
            <person name="Mueller R.-W."/>
            <person name="Bruemmer F."/>
            <person name="Labrenz M."/>
            <person name="Spormann A.M."/>
            <person name="Op Den Camp H."/>
            <person name="Overmann J."/>
            <person name="Amann R."/>
            <person name="Jetten M.S.M."/>
            <person name="Mascher T."/>
            <person name="Medema M.H."/>
            <person name="Devos D.P."/>
            <person name="Kaster A.-K."/>
            <person name="Ovreas L."/>
            <person name="Rohde M."/>
            <person name="Galperin M.Y."/>
            <person name="Jogler C."/>
        </authorList>
    </citation>
    <scope>NUCLEOTIDE SEQUENCE [LARGE SCALE GENOMIC DNA]</scope>
    <source>
        <strain evidence="6 7">Poly41</strain>
    </source>
</reference>
<dbReference type="Proteomes" id="UP000319143">
    <property type="component" value="Unassembled WGS sequence"/>
</dbReference>
<gene>
    <name evidence="6" type="primary">msrA2</name>
    <name evidence="4" type="synonym">msrA</name>
    <name evidence="6" type="ORF">Poly41_08490</name>
</gene>
<evidence type="ECO:0000256" key="2">
    <source>
        <dbReference type="ARBA" id="ARBA00047806"/>
    </source>
</evidence>
<dbReference type="Gene3D" id="3.30.1060.10">
    <property type="entry name" value="Peptide methionine sulphoxide reductase MsrA"/>
    <property type="match status" value="1"/>
</dbReference>
<dbReference type="EC" id="1.8.4.11" evidence="4"/>
<comment type="similarity">
    <text evidence="4">Belongs to the MsrA Met sulfoxide reductase family.</text>
</comment>
<comment type="caution">
    <text evidence="6">The sequence shown here is derived from an EMBL/GenBank/DDBJ whole genome shotgun (WGS) entry which is preliminary data.</text>
</comment>
<evidence type="ECO:0000256" key="4">
    <source>
        <dbReference type="HAMAP-Rule" id="MF_01401"/>
    </source>
</evidence>
<dbReference type="InterPro" id="IPR002569">
    <property type="entry name" value="Met_Sox_Rdtase_MsrA_dom"/>
</dbReference>
<dbReference type="GO" id="GO:0033744">
    <property type="term" value="F:L-methionine:thioredoxin-disulfide S-oxidoreductase activity"/>
    <property type="evidence" value="ECO:0007669"/>
    <property type="project" value="RHEA"/>
</dbReference>
<protein>
    <recommendedName>
        <fullName evidence="4">Peptide methionine sulfoxide reductase MsrA</fullName>
        <shortName evidence="4">Protein-methionine-S-oxide reductase</shortName>
        <ecNumber evidence="4">1.8.4.11</ecNumber>
    </recommendedName>
    <alternativeName>
        <fullName evidence="4">Peptide-methionine (S)-S-oxide reductase</fullName>
        <shortName evidence="4">Peptide Met(O) reductase</shortName>
    </alternativeName>
</protein>
<accession>A0A5C6E0Z4</accession>
<dbReference type="GO" id="GO:0008113">
    <property type="term" value="F:peptide-methionine (S)-S-oxide reductase activity"/>
    <property type="evidence" value="ECO:0007669"/>
    <property type="project" value="UniProtKB-UniRule"/>
</dbReference>
<name>A0A5C6E0Z4_9BACT</name>
<evidence type="ECO:0000313" key="6">
    <source>
        <dbReference type="EMBL" id="TWU42552.1"/>
    </source>
</evidence>
<evidence type="ECO:0000256" key="3">
    <source>
        <dbReference type="ARBA" id="ARBA00048782"/>
    </source>
</evidence>
<dbReference type="SUPFAM" id="SSF55068">
    <property type="entry name" value="Peptide methionine sulfoxide reductase"/>
    <property type="match status" value="1"/>
</dbReference>
<dbReference type="HAMAP" id="MF_01401">
    <property type="entry name" value="MsrA"/>
    <property type="match status" value="1"/>
</dbReference>
<dbReference type="InterPro" id="IPR036509">
    <property type="entry name" value="Met_Sox_Rdtase_MsrA_sf"/>
</dbReference>
<organism evidence="6 7">
    <name type="scientific">Novipirellula artificiosorum</name>
    <dbReference type="NCBI Taxonomy" id="2528016"/>
    <lineage>
        <taxon>Bacteria</taxon>
        <taxon>Pseudomonadati</taxon>
        <taxon>Planctomycetota</taxon>
        <taxon>Planctomycetia</taxon>
        <taxon>Pirellulales</taxon>
        <taxon>Pirellulaceae</taxon>
        <taxon>Novipirellula</taxon>
    </lineage>
</organism>
<proteinExistence type="inferred from homology"/>
<dbReference type="PANTHER" id="PTHR43774">
    <property type="entry name" value="PEPTIDE METHIONINE SULFOXIDE REDUCTASE"/>
    <property type="match status" value="1"/>
</dbReference>
<evidence type="ECO:0000259" key="5">
    <source>
        <dbReference type="Pfam" id="PF01625"/>
    </source>
</evidence>
<comment type="catalytic activity">
    <reaction evidence="2 4">
        <text>L-methionyl-[protein] + [thioredoxin]-disulfide + H2O = L-methionyl-(S)-S-oxide-[protein] + [thioredoxin]-dithiol</text>
        <dbReference type="Rhea" id="RHEA:14217"/>
        <dbReference type="Rhea" id="RHEA-COMP:10698"/>
        <dbReference type="Rhea" id="RHEA-COMP:10700"/>
        <dbReference type="Rhea" id="RHEA-COMP:12313"/>
        <dbReference type="Rhea" id="RHEA-COMP:12315"/>
        <dbReference type="ChEBI" id="CHEBI:15377"/>
        <dbReference type="ChEBI" id="CHEBI:16044"/>
        <dbReference type="ChEBI" id="CHEBI:29950"/>
        <dbReference type="ChEBI" id="CHEBI:44120"/>
        <dbReference type="ChEBI" id="CHEBI:50058"/>
        <dbReference type="EC" id="1.8.4.11"/>
    </reaction>
</comment>
<evidence type="ECO:0000313" key="7">
    <source>
        <dbReference type="Proteomes" id="UP000319143"/>
    </source>
</evidence>
<feature type="domain" description="Peptide methionine sulphoxide reductase MsrA" evidence="5">
    <location>
        <begin position="58"/>
        <end position="210"/>
    </location>
</feature>
<dbReference type="PANTHER" id="PTHR43774:SF1">
    <property type="entry name" value="PEPTIDE METHIONINE SULFOXIDE REDUCTASE MSRA 2"/>
    <property type="match status" value="1"/>
</dbReference>